<comment type="caution">
    <text evidence="5">The sequence shown here is derived from an EMBL/GenBank/DDBJ whole genome shotgun (WGS) entry which is preliminary data.</text>
</comment>
<evidence type="ECO:0000313" key="6">
    <source>
        <dbReference type="Proteomes" id="UP000620075"/>
    </source>
</evidence>
<name>A0A934K9Q8_9BACT</name>
<evidence type="ECO:0000313" key="5">
    <source>
        <dbReference type="EMBL" id="MBJ7604391.1"/>
    </source>
</evidence>
<dbReference type="Gene3D" id="3.30.70.920">
    <property type="match status" value="1"/>
</dbReference>
<dbReference type="InterPro" id="IPR036390">
    <property type="entry name" value="WH_DNA-bd_sf"/>
</dbReference>
<evidence type="ECO:0000256" key="2">
    <source>
        <dbReference type="ARBA" id="ARBA00023125"/>
    </source>
</evidence>
<dbReference type="SUPFAM" id="SSF46785">
    <property type="entry name" value="Winged helix' DNA-binding domain"/>
    <property type="match status" value="1"/>
</dbReference>
<evidence type="ECO:0000256" key="3">
    <source>
        <dbReference type="ARBA" id="ARBA00023163"/>
    </source>
</evidence>
<dbReference type="Pfam" id="PF01037">
    <property type="entry name" value="AsnC_trans_reg"/>
    <property type="match status" value="1"/>
</dbReference>
<protein>
    <submittedName>
        <fullName evidence="5">Lrp/AsnC family transcriptional regulator</fullName>
    </submittedName>
</protein>
<feature type="domain" description="HTH asnC-type" evidence="4">
    <location>
        <begin position="9"/>
        <end position="70"/>
    </location>
</feature>
<dbReference type="Proteomes" id="UP000620075">
    <property type="component" value="Unassembled WGS sequence"/>
</dbReference>
<keyword evidence="3" id="KW-0804">Transcription</keyword>
<dbReference type="GO" id="GO:0043565">
    <property type="term" value="F:sequence-specific DNA binding"/>
    <property type="evidence" value="ECO:0007669"/>
    <property type="project" value="InterPro"/>
</dbReference>
<dbReference type="SMART" id="SM00344">
    <property type="entry name" value="HTH_ASNC"/>
    <property type="match status" value="1"/>
</dbReference>
<sequence length="167" mass="18442">MSLDSTVPLDETDWRLVEALQENARLTLAELGRQLELSPPAVAERVRRLEVLGVIAGYRADIDPARLGLPLEAVVRIQASSANECQTIGDRISKEPEVLRCWRITGSDSHVLHLAVRSVEHLDDALSRVMPRSGGTVTGVVLNTPVPRRTITRTLAQGTQQRIRPTR</sequence>
<dbReference type="PANTHER" id="PTHR30154">
    <property type="entry name" value="LEUCINE-RESPONSIVE REGULATORY PROTEIN"/>
    <property type="match status" value="1"/>
</dbReference>
<dbReference type="PANTHER" id="PTHR30154:SF53">
    <property type="entry name" value="HTH-TYPE TRANSCRIPTIONAL REGULATOR LRPC"/>
    <property type="match status" value="1"/>
</dbReference>
<dbReference type="InterPro" id="IPR036388">
    <property type="entry name" value="WH-like_DNA-bd_sf"/>
</dbReference>
<evidence type="ECO:0000256" key="1">
    <source>
        <dbReference type="ARBA" id="ARBA00023015"/>
    </source>
</evidence>
<dbReference type="InterPro" id="IPR019888">
    <property type="entry name" value="Tscrpt_reg_AsnC-like"/>
</dbReference>
<dbReference type="InterPro" id="IPR011008">
    <property type="entry name" value="Dimeric_a/b-barrel"/>
</dbReference>
<keyword evidence="2" id="KW-0238">DNA-binding</keyword>
<reference evidence="5 6" key="1">
    <citation type="submission" date="2020-10" db="EMBL/GenBank/DDBJ databases">
        <title>Ca. Dormibacterota MAGs.</title>
        <authorList>
            <person name="Montgomery K."/>
        </authorList>
    </citation>
    <scope>NUCLEOTIDE SEQUENCE [LARGE SCALE GENOMIC DNA]</scope>
    <source>
        <strain evidence="5">SC8811_S16_3</strain>
    </source>
</reference>
<dbReference type="Gene3D" id="1.10.10.10">
    <property type="entry name" value="Winged helix-like DNA-binding domain superfamily/Winged helix DNA-binding domain"/>
    <property type="match status" value="1"/>
</dbReference>
<dbReference type="InterPro" id="IPR019887">
    <property type="entry name" value="Tscrpt_reg_AsnC/Lrp_C"/>
</dbReference>
<dbReference type="PROSITE" id="PS50956">
    <property type="entry name" value="HTH_ASNC_2"/>
    <property type="match status" value="1"/>
</dbReference>
<dbReference type="PRINTS" id="PR00033">
    <property type="entry name" value="HTHASNC"/>
</dbReference>
<accession>A0A934K9Q8</accession>
<dbReference type="GO" id="GO:0005829">
    <property type="term" value="C:cytosol"/>
    <property type="evidence" value="ECO:0007669"/>
    <property type="project" value="TreeGrafter"/>
</dbReference>
<dbReference type="InterPro" id="IPR000485">
    <property type="entry name" value="AsnC-type_HTH_dom"/>
</dbReference>
<dbReference type="FunFam" id="1.10.10.10:FF:000186">
    <property type="entry name" value="AsnC family transcriptional regulator"/>
    <property type="match status" value="1"/>
</dbReference>
<gene>
    <name evidence="5" type="ORF">JF888_14580</name>
</gene>
<organism evidence="5 6">
    <name type="scientific">Candidatus Dormiibacter inghamiae</name>
    <dbReference type="NCBI Taxonomy" id="3127013"/>
    <lineage>
        <taxon>Bacteria</taxon>
        <taxon>Bacillati</taxon>
        <taxon>Candidatus Dormiibacterota</taxon>
        <taxon>Candidatus Dormibacteria</taxon>
        <taxon>Candidatus Dormibacterales</taxon>
        <taxon>Candidatus Dormibacteraceae</taxon>
        <taxon>Candidatus Dormiibacter</taxon>
    </lineage>
</organism>
<dbReference type="SUPFAM" id="SSF54909">
    <property type="entry name" value="Dimeric alpha+beta barrel"/>
    <property type="match status" value="1"/>
</dbReference>
<dbReference type="EMBL" id="JAEKNQ010000057">
    <property type="protein sequence ID" value="MBJ7604391.1"/>
    <property type="molecule type" value="Genomic_DNA"/>
</dbReference>
<dbReference type="RefSeq" id="WP_338181957.1">
    <property type="nucleotide sequence ID" value="NZ_JAEKNQ010000057.1"/>
</dbReference>
<dbReference type="AlphaFoldDB" id="A0A934K9Q8"/>
<dbReference type="GO" id="GO:0043200">
    <property type="term" value="P:response to amino acid"/>
    <property type="evidence" value="ECO:0007669"/>
    <property type="project" value="TreeGrafter"/>
</dbReference>
<proteinExistence type="predicted"/>
<dbReference type="Pfam" id="PF13404">
    <property type="entry name" value="HTH_AsnC-type"/>
    <property type="match status" value="1"/>
</dbReference>
<keyword evidence="1" id="KW-0805">Transcription regulation</keyword>
<evidence type="ECO:0000259" key="4">
    <source>
        <dbReference type="PROSITE" id="PS50956"/>
    </source>
</evidence>